<dbReference type="VEuPathDB" id="FungiDB:SDRG_00598"/>
<organism evidence="1 2">
    <name type="scientific">Saprolegnia diclina (strain VS20)</name>
    <dbReference type="NCBI Taxonomy" id="1156394"/>
    <lineage>
        <taxon>Eukaryota</taxon>
        <taxon>Sar</taxon>
        <taxon>Stramenopiles</taxon>
        <taxon>Oomycota</taxon>
        <taxon>Saprolegniomycetes</taxon>
        <taxon>Saprolegniales</taxon>
        <taxon>Saprolegniaceae</taxon>
        <taxon>Saprolegnia</taxon>
    </lineage>
</organism>
<gene>
    <name evidence="1" type="ORF">SDRG_00598</name>
</gene>
<evidence type="ECO:0000313" key="1">
    <source>
        <dbReference type="EMBL" id="EQC42880.1"/>
    </source>
</evidence>
<sequence length="680" mass="74379">MDADSVSFSFEGLGRVDKALVGVLAATGGYDVTLVGFKTYRDVYDSDDADEYDWTSDAALYENEIIRIPFRESGSALDVVVPGLLDQSAHHFLGRKRVDDDYGLKCPMAAILFWPKRFRVTIARPSGVVSLLKAAIEDGKLDDLGLGLHDFVLGALTTFDDNTSTALDADAMGRLLLQYKDVELVKRFLRDTLPLSISDKTNTARCIYESLDTFGWPTLLPSIQSLLARAAKDFGGFSAICPLLASLAGLPSERDAVCPPLRQPYTGEFLKACWQAAVLEPAFRPGAHPTQYSILLDWYFDAVLPARPNDNYLGKWLPAPLLLLVDSFAYTRVVGSHSALSAALPPWDQLRYLPRALLAATQCQPSLPRAPYITAVTTAMSLKAMRGSLSAHETATLLQYLDVVGCVDANLVAMCPALSGGIGNFLWGVLEFVKRAPPPAATAALMMRFLLDLAPTVPCTRRDYSGNNVPMIDALADLISALAMLSPEAALQCAAAWRSGLPPTLDAVRDILYPLVEKLQRQESDVRFRELLAYLATECRATLVDGGALAPLPAFKDYAIADAIDMDATHCDQCVAFVRFLCTGNATAMIYCNSDCSKIKAVVARHPHRLILTRQDNGYSSYLELRKQTWPGMASADDAAAHLRREDERRQDEQRVKKLTALLADLAPKVSGSKRRMEDA</sequence>
<protein>
    <submittedName>
        <fullName evidence="1">Uncharacterized protein</fullName>
    </submittedName>
</protein>
<proteinExistence type="predicted"/>
<dbReference type="EMBL" id="JH767132">
    <property type="protein sequence ID" value="EQC42880.1"/>
    <property type="molecule type" value="Genomic_DNA"/>
</dbReference>
<keyword evidence="2" id="KW-1185">Reference proteome</keyword>
<accession>T0R8S2</accession>
<evidence type="ECO:0000313" key="2">
    <source>
        <dbReference type="Proteomes" id="UP000030762"/>
    </source>
</evidence>
<dbReference type="InParanoid" id="T0R8S2"/>
<name>T0R8S2_SAPDV</name>
<dbReference type="Proteomes" id="UP000030762">
    <property type="component" value="Unassembled WGS sequence"/>
</dbReference>
<dbReference type="AlphaFoldDB" id="T0R8S2"/>
<dbReference type="GeneID" id="19941325"/>
<reference evidence="1 2" key="1">
    <citation type="submission" date="2012-04" db="EMBL/GenBank/DDBJ databases">
        <title>The Genome Sequence of Saprolegnia declina VS20.</title>
        <authorList>
            <consortium name="The Broad Institute Genome Sequencing Platform"/>
            <person name="Russ C."/>
            <person name="Nusbaum C."/>
            <person name="Tyler B."/>
            <person name="van West P."/>
            <person name="Dieguez-Uribeondo J."/>
            <person name="de Bruijn I."/>
            <person name="Tripathy S."/>
            <person name="Jiang R."/>
            <person name="Young S.K."/>
            <person name="Zeng Q."/>
            <person name="Gargeya S."/>
            <person name="Fitzgerald M."/>
            <person name="Haas B."/>
            <person name="Abouelleil A."/>
            <person name="Alvarado L."/>
            <person name="Arachchi H.M."/>
            <person name="Berlin A."/>
            <person name="Chapman S.B."/>
            <person name="Goldberg J."/>
            <person name="Griggs A."/>
            <person name="Gujja S."/>
            <person name="Hansen M."/>
            <person name="Howarth C."/>
            <person name="Imamovic A."/>
            <person name="Larimer J."/>
            <person name="McCowen C."/>
            <person name="Montmayeur A."/>
            <person name="Murphy C."/>
            <person name="Neiman D."/>
            <person name="Pearson M."/>
            <person name="Priest M."/>
            <person name="Roberts A."/>
            <person name="Saif S."/>
            <person name="Shea T."/>
            <person name="Sisk P."/>
            <person name="Sykes S."/>
            <person name="Wortman J."/>
            <person name="Nusbaum C."/>
            <person name="Birren B."/>
        </authorList>
    </citation>
    <scope>NUCLEOTIDE SEQUENCE [LARGE SCALE GENOMIC DNA]</scope>
    <source>
        <strain evidence="1 2">VS20</strain>
    </source>
</reference>
<dbReference type="RefSeq" id="XP_008604303.1">
    <property type="nucleotide sequence ID" value="XM_008606081.1"/>
</dbReference>